<evidence type="ECO:0000256" key="1">
    <source>
        <dbReference type="ARBA" id="ARBA00004651"/>
    </source>
</evidence>
<accession>A0A5B0VPK8</accession>
<dbReference type="Pfam" id="PF03626">
    <property type="entry name" value="COX4_pro"/>
    <property type="match status" value="1"/>
</dbReference>
<feature type="transmembrane region" description="Helical" evidence="6">
    <location>
        <begin position="28"/>
        <end position="47"/>
    </location>
</feature>
<name>A0A5B0VPK8_9GAMM</name>
<evidence type="ECO:0000256" key="3">
    <source>
        <dbReference type="ARBA" id="ARBA00022692"/>
    </source>
</evidence>
<comment type="caution">
    <text evidence="7">The sequence shown here is derived from an EMBL/GenBank/DDBJ whole genome shotgun (WGS) entry which is preliminary data.</text>
</comment>
<dbReference type="InterPro" id="IPR005171">
    <property type="entry name" value="Cyt_c_oxidase_su4_prok"/>
</dbReference>
<dbReference type="EMBL" id="VTUU01000001">
    <property type="protein sequence ID" value="KAA1175931.1"/>
    <property type="molecule type" value="Genomic_DNA"/>
</dbReference>
<evidence type="ECO:0000313" key="7">
    <source>
        <dbReference type="EMBL" id="KAA1175931.1"/>
    </source>
</evidence>
<keyword evidence="5 6" id="KW-0472">Membrane</keyword>
<dbReference type="RefSeq" id="WP_149598569.1">
    <property type="nucleotide sequence ID" value="NZ_VTUU01000001.1"/>
</dbReference>
<proteinExistence type="predicted"/>
<feature type="transmembrane region" description="Helical" evidence="6">
    <location>
        <begin position="59"/>
        <end position="78"/>
    </location>
</feature>
<keyword evidence="2" id="KW-1003">Cell membrane</keyword>
<evidence type="ECO:0000256" key="4">
    <source>
        <dbReference type="ARBA" id="ARBA00022989"/>
    </source>
</evidence>
<reference evidence="7 8" key="1">
    <citation type="submission" date="2019-08" db="EMBL/GenBank/DDBJ databases">
        <title>Marinobacter ZYF650 sp. nov., a marine bacterium isolated from seawater of the Mariana trench.</title>
        <authorList>
            <person name="Ahmad W."/>
        </authorList>
    </citation>
    <scope>NUCLEOTIDE SEQUENCE [LARGE SCALE GENOMIC DNA]</scope>
    <source>
        <strain evidence="7 8">ZYF650</strain>
    </source>
</reference>
<gene>
    <name evidence="7" type="ORF">FWJ25_02015</name>
</gene>
<dbReference type="Proteomes" id="UP000323161">
    <property type="component" value="Unassembled WGS sequence"/>
</dbReference>
<protein>
    <submittedName>
        <fullName evidence="7">Cytochrome C oxidase subunit IV family protein</fullName>
    </submittedName>
</protein>
<dbReference type="GO" id="GO:0005886">
    <property type="term" value="C:plasma membrane"/>
    <property type="evidence" value="ECO:0007669"/>
    <property type="project" value="UniProtKB-SubCell"/>
</dbReference>
<dbReference type="AlphaFoldDB" id="A0A5B0VPK8"/>
<evidence type="ECO:0000256" key="5">
    <source>
        <dbReference type="ARBA" id="ARBA00023136"/>
    </source>
</evidence>
<evidence type="ECO:0000313" key="8">
    <source>
        <dbReference type="Proteomes" id="UP000323161"/>
    </source>
</evidence>
<evidence type="ECO:0000256" key="6">
    <source>
        <dbReference type="SAM" id="Phobius"/>
    </source>
</evidence>
<keyword evidence="4 6" id="KW-1133">Transmembrane helix</keyword>
<keyword evidence="3 6" id="KW-0812">Transmembrane</keyword>
<organism evidence="7 8">
    <name type="scientific">Marinobacter salinexigens</name>
    <dbReference type="NCBI Taxonomy" id="2919747"/>
    <lineage>
        <taxon>Bacteria</taxon>
        <taxon>Pseudomonadati</taxon>
        <taxon>Pseudomonadota</taxon>
        <taxon>Gammaproteobacteria</taxon>
        <taxon>Pseudomonadales</taxon>
        <taxon>Marinobacteraceae</taxon>
        <taxon>Marinobacter</taxon>
    </lineage>
</organism>
<evidence type="ECO:0000256" key="2">
    <source>
        <dbReference type="ARBA" id="ARBA00022475"/>
    </source>
</evidence>
<keyword evidence="8" id="KW-1185">Reference proteome</keyword>
<comment type="subcellular location">
    <subcellularLocation>
        <location evidence="1">Cell membrane</location>
        <topology evidence="1">Multi-pass membrane protein</topology>
    </subcellularLocation>
</comment>
<sequence>MLTIYLTLIICTSLPVIAMQTGMGPEFLVWLVFGLIIVKAMLLVDHFMEMRKAPTGWRLAAQGWAPVVVTVIAGFHIWG</sequence>